<keyword evidence="5 13" id="KW-0378">Hydrolase</keyword>
<dbReference type="InterPro" id="IPR005959">
    <property type="entry name" value="Fumarylacetoacetase"/>
</dbReference>
<dbReference type="GO" id="GO:1902000">
    <property type="term" value="P:homogentisate catabolic process"/>
    <property type="evidence" value="ECO:0007669"/>
    <property type="project" value="TreeGrafter"/>
</dbReference>
<dbReference type="EC" id="3.7.1.2" evidence="3 13"/>
<feature type="binding site" evidence="11">
    <location>
        <position position="354"/>
    </location>
    <ligand>
        <name>substrate</name>
    </ligand>
</feature>
<feature type="domain" description="Fumarylacetoacetase N-terminal" evidence="15">
    <location>
        <begin position="19"/>
        <end position="123"/>
    </location>
</feature>
<comment type="caution">
    <text evidence="16">The sequence shown here is derived from an EMBL/GenBank/DDBJ whole genome shotgun (WGS) entry which is preliminary data.</text>
</comment>
<dbReference type="AlphaFoldDB" id="A0A8H4NBV8"/>
<dbReference type="PANTHER" id="PTHR43069:SF2">
    <property type="entry name" value="FUMARYLACETOACETASE"/>
    <property type="match status" value="1"/>
</dbReference>
<dbReference type="InterPro" id="IPR015377">
    <property type="entry name" value="Fumarylacetoacetase_N"/>
</dbReference>
<evidence type="ECO:0000256" key="10">
    <source>
        <dbReference type="PIRSR" id="PIRSR605959-1"/>
    </source>
</evidence>
<feature type="binding site" evidence="11">
    <location>
        <position position="242"/>
    </location>
    <ligand>
        <name>substrate</name>
    </ligand>
</feature>
<keyword evidence="17" id="KW-1185">Reference proteome</keyword>
<evidence type="ECO:0000256" key="7">
    <source>
        <dbReference type="ARBA" id="ARBA00022842"/>
    </source>
</evidence>
<evidence type="ECO:0000256" key="2">
    <source>
        <dbReference type="ARBA" id="ARBA00010211"/>
    </source>
</evidence>
<dbReference type="GO" id="GO:0004334">
    <property type="term" value="F:fumarylacetoacetase activity"/>
    <property type="evidence" value="ECO:0007669"/>
    <property type="project" value="UniProtKB-UniRule"/>
</dbReference>
<proteinExistence type="inferred from homology"/>
<feature type="binding site" evidence="12">
    <location>
        <position position="255"/>
    </location>
    <ligand>
        <name>Mg(2+)</name>
        <dbReference type="ChEBI" id="CHEBI:18420"/>
    </ligand>
</feature>
<feature type="binding site" evidence="12">
    <location>
        <position position="202"/>
    </location>
    <ligand>
        <name>Ca(2+)</name>
        <dbReference type="ChEBI" id="CHEBI:29108"/>
    </ligand>
</feature>
<evidence type="ECO:0000256" key="3">
    <source>
        <dbReference type="ARBA" id="ARBA00012094"/>
    </source>
</evidence>
<keyword evidence="8 13" id="KW-0828">Tyrosine catabolism</keyword>
<feature type="binding site" evidence="12">
    <location>
        <position position="200"/>
    </location>
    <ligand>
        <name>Ca(2+)</name>
        <dbReference type="ChEBI" id="CHEBI:29108"/>
    </ligand>
</feature>
<comment type="catalytic activity">
    <reaction evidence="13">
        <text>4-fumarylacetoacetate + H2O = acetoacetate + fumarate + H(+)</text>
        <dbReference type="Rhea" id="RHEA:10244"/>
        <dbReference type="ChEBI" id="CHEBI:13705"/>
        <dbReference type="ChEBI" id="CHEBI:15377"/>
        <dbReference type="ChEBI" id="CHEBI:15378"/>
        <dbReference type="ChEBI" id="CHEBI:18034"/>
        <dbReference type="ChEBI" id="CHEBI:29806"/>
        <dbReference type="EC" id="3.7.1.2"/>
    </reaction>
</comment>
<dbReference type="InterPro" id="IPR036462">
    <property type="entry name" value="Fumarylacetoacetase_N_sf"/>
</dbReference>
<comment type="pathway">
    <text evidence="1 13">Amino-acid degradation; L-phenylalanine degradation; acetoacetate and fumarate from L-phenylalanine: step 6/6.</text>
</comment>
<evidence type="ECO:0000256" key="13">
    <source>
        <dbReference type="RuleBase" id="RU366008"/>
    </source>
</evidence>
<dbReference type="Pfam" id="PF01557">
    <property type="entry name" value="FAA_hydrolase"/>
    <property type="match status" value="1"/>
</dbReference>
<dbReference type="Pfam" id="PF09298">
    <property type="entry name" value="FAA_hydrolase_N"/>
    <property type="match status" value="1"/>
</dbReference>
<evidence type="ECO:0000256" key="6">
    <source>
        <dbReference type="ARBA" id="ARBA00022837"/>
    </source>
</evidence>
<feature type="active site" description="Proton acceptor" evidence="10">
    <location>
        <position position="138"/>
    </location>
</feature>
<evidence type="ECO:0000256" key="11">
    <source>
        <dbReference type="PIRSR" id="PIRSR605959-2"/>
    </source>
</evidence>
<comment type="similarity">
    <text evidence="2 13">Belongs to the FAH family.</text>
</comment>
<dbReference type="SUPFAM" id="SSF63433">
    <property type="entry name" value="Fumarylacetoacetate hydrolase, FAH, N-terminal domain"/>
    <property type="match status" value="1"/>
</dbReference>
<dbReference type="UniPathway" id="UPA00139">
    <property type="reaction ID" value="UER00341"/>
</dbReference>
<feature type="binding site" evidence="12">
    <location>
        <position position="235"/>
    </location>
    <ligand>
        <name>Ca(2+)</name>
        <dbReference type="ChEBI" id="CHEBI:29108"/>
    </ligand>
</feature>
<evidence type="ECO:0000256" key="9">
    <source>
        <dbReference type="ARBA" id="ARBA00023232"/>
    </source>
</evidence>
<sequence length="425" mass="46358">MAKFKFPIPVGAESPFPVENIPFGIFNTSSSSEPRGCTAIGDYVLDLAALEKGSLFEGIIDGGNVVFSQPHLNAFAALAESTRSRTRARIAELLADGSSDLWKNEDLVNAAFHLQADVQMHLPIDVTEYTDFSCFEAHGDNICKLNGISMPDNFYHSPVAYNGRVSSILPSKTDFRRPHGVFKGKDGVPRHQPTRKLDYELEIGMIISKDVPFGDLLRPDEVDDGHIFGFVLINDWSARDFQGYESNPVGPFNSKSFATSVSPWVVVPEALAFARASPLHQKENDVQPYLRHSSLKDTIFDVDTDAYIARAGADKQKVSTSNLKHSYFSLAQMITHRASSGCGLRKCELIGTGTISSPDSEYTDNSVGHSGCLWELSLNATREVPNAGGDFLNDGDTVTFNAWATGKNGRRIGFGDLTATVLPAV</sequence>
<feature type="domain" description="Fumarylacetoacetase-like C-terminal" evidence="14">
    <location>
        <begin position="130"/>
        <end position="421"/>
    </location>
</feature>
<dbReference type="InterPro" id="IPR011234">
    <property type="entry name" value="Fumarylacetoacetase-like_C"/>
</dbReference>
<dbReference type="GO" id="GO:0006559">
    <property type="term" value="P:L-phenylalanine catabolic process"/>
    <property type="evidence" value="ECO:0007669"/>
    <property type="project" value="UniProtKB-UniRule"/>
</dbReference>
<protein>
    <recommendedName>
        <fullName evidence="3 13">Fumarylacetoacetase</fullName>
        <ecNumber evidence="3 13">3.7.1.2</ecNumber>
    </recommendedName>
    <alternativeName>
        <fullName evidence="13">Fumarylacetoacetate hydrolase</fullName>
    </alternativeName>
</protein>
<feature type="binding site" evidence="12">
    <location>
        <position position="131"/>
    </location>
    <ligand>
        <name>Ca(2+)</name>
        <dbReference type="ChEBI" id="CHEBI:29108"/>
    </ligand>
</feature>
<evidence type="ECO:0000256" key="12">
    <source>
        <dbReference type="PIRSR" id="PIRSR605959-3"/>
    </source>
</evidence>
<dbReference type="Gene3D" id="2.30.30.230">
    <property type="entry name" value="Fumarylacetoacetase, N-terminal domain"/>
    <property type="match status" value="1"/>
</dbReference>
<dbReference type="EMBL" id="JAADJF010000777">
    <property type="protein sequence ID" value="KAF4414654.1"/>
    <property type="molecule type" value="Genomic_DNA"/>
</dbReference>
<name>A0A8H4NBV8_9HYPO</name>
<evidence type="ECO:0000259" key="14">
    <source>
        <dbReference type="Pfam" id="PF01557"/>
    </source>
</evidence>
<keyword evidence="7 12" id="KW-0460">Magnesium</keyword>
<evidence type="ECO:0000256" key="8">
    <source>
        <dbReference type="ARBA" id="ARBA00022878"/>
    </source>
</evidence>
<evidence type="ECO:0000313" key="16">
    <source>
        <dbReference type="EMBL" id="KAF4414654.1"/>
    </source>
</evidence>
<evidence type="ECO:0000259" key="15">
    <source>
        <dbReference type="Pfam" id="PF09298"/>
    </source>
</evidence>
<gene>
    <name evidence="16" type="ORF">FACUT_14097</name>
</gene>
<feature type="binding site" evidence="12">
    <location>
        <position position="259"/>
    </location>
    <ligand>
        <name>Mg(2+)</name>
        <dbReference type="ChEBI" id="CHEBI:18420"/>
    </ligand>
</feature>
<evidence type="ECO:0000256" key="4">
    <source>
        <dbReference type="ARBA" id="ARBA00022723"/>
    </source>
</evidence>
<reference evidence="16 17" key="1">
    <citation type="submission" date="2020-01" db="EMBL/GenBank/DDBJ databases">
        <title>Identification and distribution of gene clusters putatively required for synthesis of sphingolipid metabolism inhibitors in phylogenetically diverse species of the filamentous fungus Fusarium.</title>
        <authorList>
            <person name="Kim H.-S."/>
            <person name="Busman M."/>
            <person name="Brown D.W."/>
            <person name="Divon H."/>
            <person name="Uhlig S."/>
            <person name="Proctor R.H."/>
        </authorList>
    </citation>
    <scope>NUCLEOTIDE SEQUENCE [LARGE SCALE GENOMIC DNA]</scope>
    <source>
        <strain evidence="16 17">NRRL 13308</strain>
    </source>
</reference>
<comment type="cofactor">
    <cofactor evidence="13">
        <name>Mg(2+)</name>
        <dbReference type="ChEBI" id="CHEBI:18420"/>
    </cofactor>
    <cofactor evidence="13">
        <name>Ca(2+)</name>
        <dbReference type="ChEBI" id="CHEBI:29108"/>
    </cofactor>
</comment>
<evidence type="ECO:0000256" key="5">
    <source>
        <dbReference type="ARBA" id="ARBA00022801"/>
    </source>
</evidence>
<dbReference type="InterPro" id="IPR036663">
    <property type="entry name" value="Fumarylacetoacetase_C_sf"/>
</dbReference>
<keyword evidence="4 12" id="KW-0479">Metal-binding</keyword>
<dbReference type="OrthoDB" id="9971669at2759"/>
<feature type="binding site" evidence="12">
    <location>
        <position position="235"/>
    </location>
    <ligand>
        <name>Mg(2+)</name>
        <dbReference type="ChEBI" id="CHEBI:18420"/>
    </ligand>
</feature>
<dbReference type="GO" id="GO:0006572">
    <property type="term" value="P:L-tyrosine catabolic process"/>
    <property type="evidence" value="ECO:0007669"/>
    <property type="project" value="UniProtKB-UniRule"/>
</dbReference>
<evidence type="ECO:0000313" key="17">
    <source>
        <dbReference type="Proteomes" id="UP000536711"/>
    </source>
</evidence>
<dbReference type="PANTHER" id="PTHR43069">
    <property type="entry name" value="FUMARYLACETOACETASE"/>
    <property type="match status" value="1"/>
</dbReference>
<dbReference type="SUPFAM" id="SSF56529">
    <property type="entry name" value="FAH"/>
    <property type="match status" value="1"/>
</dbReference>
<organism evidence="16 17">
    <name type="scientific">Fusarium acutatum</name>
    <dbReference type="NCBI Taxonomy" id="78861"/>
    <lineage>
        <taxon>Eukaryota</taxon>
        <taxon>Fungi</taxon>
        <taxon>Dikarya</taxon>
        <taxon>Ascomycota</taxon>
        <taxon>Pezizomycotina</taxon>
        <taxon>Sordariomycetes</taxon>
        <taxon>Hypocreomycetidae</taxon>
        <taxon>Hypocreales</taxon>
        <taxon>Nectriaceae</taxon>
        <taxon>Fusarium</taxon>
        <taxon>Fusarium fujikuroi species complex</taxon>
    </lineage>
</organism>
<dbReference type="Proteomes" id="UP000536711">
    <property type="component" value="Unassembled WGS sequence"/>
</dbReference>
<dbReference type="GO" id="GO:0046872">
    <property type="term" value="F:metal ion binding"/>
    <property type="evidence" value="ECO:0007669"/>
    <property type="project" value="UniProtKB-UniRule"/>
</dbReference>
<keyword evidence="9 13" id="KW-0585">Phenylalanine catabolism</keyword>
<evidence type="ECO:0000256" key="1">
    <source>
        <dbReference type="ARBA" id="ARBA00004782"/>
    </source>
</evidence>
<dbReference type="Gene3D" id="3.90.850.10">
    <property type="entry name" value="Fumarylacetoacetase-like, C-terminal domain"/>
    <property type="match status" value="1"/>
</dbReference>
<keyword evidence="6 12" id="KW-0106">Calcium</keyword>
<accession>A0A8H4NBV8</accession>